<dbReference type="InterPro" id="IPR007110">
    <property type="entry name" value="Ig-like_dom"/>
</dbReference>
<dbReference type="InterPro" id="IPR013106">
    <property type="entry name" value="Ig_V-set"/>
</dbReference>
<evidence type="ECO:0000313" key="7">
    <source>
        <dbReference type="Ensembl" id="ENSCMIP00000038068.1"/>
    </source>
</evidence>
<dbReference type="GO" id="GO:0004888">
    <property type="term" value="F:transmembrane signaling receptor activity"/>
    <property type="evidence" value="ECO:0007669"/>
    <property type="project" value="TreeGrafter"/>
</dbReference>
<accession>A0A4W3JJ35</accession>
<dbReference type="PANTHER" id="PTHR11860:SF87">
    <property type="entry name" value="CMRF35-LIKE MOLECULE 8"/>
    <property type="match status" value="1"/>
</dbReference>
<evidence type="ECO:0000313" key="8">
    <source>
        <dbReference type="Proteomes" id="UP000314986"/>
    </source>
</evidence>
<keyword evidence="8" id="KW-1185">Reference proteome</keyword>
<name>A0A4W3JJ35_CALMI</name>
<reference evidence="8" key="3">
    <citation type="journal article" date="2014" name="Nature">
        <title>Elephant shark genome provides unique insights into gnathostome evolution.</title>
        <authorList>
            <consortium name="International Elephant Shark Genome Sequencing Consortium"/>
            <person name="Venkatesh B."/>
            <person name="Lee A.P."/>
            <person name="Ravi V."/>
            <person name="Maurya A.K."/>
            <person name="Lian M.M."/>
            <person name="Swann J.B."/>
            <person name="Ohta Y."/>
            <person name="Flajnik M.F."/>
            <person name="Sutoh Y."/>
            <person name="Kasahara M."/>
            <person name="Hoon S."/>
            <person name="Gangu V."/>
            <person name="Roy S.W."/>
            <person name="Irimia M."/>
            <person name="Korzh V."/>
            <person name="Kondrychyn I."/>
            <person name="Lim Z.W."/>
            <person name="Tay B.H."/>
            <person name="Tohari S."/>
            <person name="Kong K.W."/>
            <person name="Ho S."/>
            <person name="Lorente-Galdos B."/>
            <person name="Quilez J."/>
            <person name="Marques-Bonet T."/>
            <person name="Raney B.J."/>
            <person name="Ingham P.W."/>
            <person name="Tay A."/>
            <person name="Hillier L.W."/>
            <person name="Minx P."/>
            <person name="Boehm T."/>
            <person name="Wilson R.K."/>
            <person name="Brenner S."/>
            <person name="Warren W.C."/>
        </authorList>
    </citation>
    <scope>NUCLEOTIDE SEQUENCE [LARGE SCALE GENOMIC DNA]</scope>
</reference>
<dbReference type="STRING" id="7868.ENSCMIP00000038068"/>
<dbReference type="InterPro" id="IPR036179">
    <property type="entry name" value="Ig-like_dom_sf"/>
</dbReference>
<evidence type="ECO:0000256" key="5">
    <source>
        <dbReference type="SAM" id="SignalP"/>
    </source>
</evidence>
<dbReference type="SUPFAM" id="SSF48726">
    <property type="entry name" value="Immunoglobulin"/>
    <property type="match status" value="2"/>
</dbReference>
<reference evidence="7" key="4">
    <citation type="submission" date="2025-08" db="UniProtKB">
        <authorList>
            <consortium name="Ensembl"/>
        </authorList>
    </citation>
    <scope>IDENTIFICATION</scope>
</reference>
<dbReference type="Ensembl" id="ENSCMIT00000038618.1">
    <property type="protein sequence ID" value="ENSCMIP00000038068.1"/>
    <property type="gene ID" value="ENSCMIG00000015999.1"/>
</dbReference>
<dbReference type="InterPro" id="IPR003599">
    <property type="entry name" value="Ig_sub"/>
</dbReference>
<comment type="subcellular location">
    <subcellularLocation>
        <location evidence="1">Membrane</location>
    </subcellularLocation>
</comment>
<keyword evidence="4" id="KW-1133">Transmembrane helix</keyword>
<evidence type="ECO:0000256" key="4">
    <source>
        <dbReference type="SAM" id="Phobius"/>
    </source>
</evidence>
<feature type="transmembrane region" description="Helical" evidence="4">
    <location>
        <begin position="252"/>
        <end position="269"/>
    </location>
</feature>
<evidence type="ECO:0000256" key="3">
    <source>
        <dbReference type="ARBA" id="ARBA00023136"/>
    </source>
</evidence>
<dbReference type="SMART" id="SM00409">
    <property type="entry name" value="IG"/>
    <property type="match status" value="2"/>
</dbReference>
<dbReference type="GeneTree" id="ENSGT00950000182977"/>
<evidence type="ECO:0000259" key="6">
    <source>
        <dbReference type="PROSITE" id="PS50835"/>
    </source>
</evidence>
<keyword evidence="2 4" id="KW-0812">Transmembrane</keyword>
<dbReference type="GO" id="GO:0005886">
    <property type="term" value="C:plasma membrane"/>
    <property type="evidence" value="ECO:0007669"/>
    <property type="project" value="TreeGrafter"/>
</dbReference>
<dbReference type="InterPro" id="IPR013783">
    <property type="entry name" value="Ig-like_fold"/>
</dbReference>
<keyword evidence="5" id="KW-0732">Signal</keyword>
<feature type="signal peptide" evidence="5">
    <location>
        <begin position="1"/>
        <end position="18"/>
    </location>
</feature>
<dbReference type="Proteomes" id="UP000314986">
    <property type="component" value="Unassembled WGS sequence"/>
</dbReference>
<feature type="transmembrane region" description="Helical" evidence="4">
    <location>
        <begin position="275"/>
        <end position="295"/>
    </location>
</feature>
<feature type="chain" id="PRO_5021209354" description="Ig-like domain-containing protein" evidence="5">
    <location>
        <begin position="19"/>
        <end position="305"/>
    </location>
</feature>
<dbReference type="Gene3D" id="2.60.40.10">
    <property type="entry name" value="Immunoglobulins"/>
    <property type="match status" value="2"/>
</dbReference>
<keyword evidence="3 4" id="KW-0472">Membrane</keyword>
<dbReference type="InterPro" id="IPR050671">
    <property type="entry name" value="CD300_family_receptors"/>
</dbReference>
<dbReference type="PANTHER" id="PTHR11860">
    <property type="entry name" value="POLYMERIC-IMMUNOGLOBULIN RECEPTOR"/>
    <property type="match status" value="1"/>
</dbReference>
<dbReference type="CDD" id="cd05716">
    <property type="entry name" value="IgV_pIgR_like"/>
    <property type="match status" value="2"/>
</dbReference>
<feature type="domain" description="Ig-like" evidence="6">
    <location>
        <begin position="3"/>
        <end position="112"/>
    </location>
</feature>
<organism evidence="7 8">
    <name type="scientific">Callorhinchus milii</name>
    <name type="common">Ghost shark</name>
    <dbReference type="NCBI Taxonomy" id="7868"/>
    <lineage>
        <taxon>Eukaryota</taxon>
        <taxon>Metazoa</taxon>
        <taxon>Chordata</taxon>
        <taxon>Craniata</taxon>
        <taxon>Vertebrata</taxon>
        <taxon>Chondrichthyes</taxon>
        <taxon>Holocephali</taxon>
        <taxon>Chimaeriformes</taxon>
        <taxon>Callorhinchidae</taxon>
        <taxon>Callorhinchus</taxon>
    </lineage>
</organism>
<dbReference type="AlphaFoldDB" id="A0A4W3JJ35"/>
<proteinExistence type="predicted"/>
<reference evidence="8" key="1">
    <citation type="journal article" date="2006" name="Science">
        <title>Ancient noncoding elements conserved in the human genome.</title>
        <authorList>
            <person name="Venkatesh B."/>
            <person name="Kirkness E.F."/>
            <person name="Loh Y.H."/>
            <person name="Halpern A.L."/>
            <person name="Lee A.P."/>
            <person name="Johnson J."/>
            <person name="Dandona N."/>
            <person name="Viswanathan L.D."/>
            <person name="Tay A."/>
            <person name="Venter J.C."/>
            <person name="Strausberg R.L."/>
            <person name="Brenner S."/>
        </authorList>
    </citation>
    <scope>NUCLEOTIDE SEQUENCE [LARGE SCALE GENOMIC DNA]</scope>
</reference>
<dbReference type="Pfam" id="PF07686">
    <property type="entry name" value="V-set"/>
    <property type="match status" value="2"/>
</dbReference>
<protein>
    <recommendedName>
        <fullName evidence="6">Ig-like domain-containing protein</fullName>
    </recommendedName>
</protein>
<evidence type="ECO:0000256" key="1">
    <source>
        <dbReference type="ARBA" id="ARBA00004370"/>
    </source>
</evidence>
<sequence length="305" mass="34821">IRPQKIQLLHLIIIITFAFDRAPYHTVYGVAGGSVTLKCQYSNIYANQKKYWCKGGRWWICTVMDQRALITDDPNSGAFSITMDELTLEDTGSYWCGITQKGRDLMLRVELQVIDGPHLLSGPQMVLGLPGESVTVECQYDVHYRSHEKYWCKGLEQESCVILARIDGLQEEHISRKLFLTDNQTSGVFSVTMNELLMEDAGRYWLKSCKLYQINQSMYACVCILCVSQGEANRNVRRLEDVIRRYIKNARIIIILINCTLFLYFSLSYGVSTTLLVPLIVGSIVVVLVITIFIIRYEKQSVACK</sequence>
<reference evidence="7" key="5">
    <citation type="submission" date="2025-09" db="UniProtKB">
        <authorList>
            <consortium name="Ensembl"/>
        </authorList>
    </citation>
    <scope>IDENTIFICATION</scope>
</reference>
<evidence type="ECO:0000256" key="2">
    <source>
        <dbReference type="ARBA" id="ARBA00022692"/>
    </source>
</evidence>
<reference evidence="8" key="2">
    <citation type="journal article" date="2007" name="PLoS Biol.">
        <title>Survey sequencing and comparative analysis of the elephant shark (Callorhinchus milii) genome.</title>
        <authorList>
            <person name="Venkatesh B."/>
            <person name="Kirkness E.F."/>
            <person name="Loh Y.H."/>
            <person name="Halpern A.L."/>
            <person name="Lee A.P."/>
            <person name="Johnson J."/>
            <person name="Dandona N."/>
            <person name="Viswanathan L.D."/>
            <person name="Tay A."/>
            <person name="Venter J.C."/>
            <person name="Strausberg R.L."/>
            <person name="Brenner S."/>
        </authorList>
    </citation>
    <scope>NUCLEOTIDE SEQUENCE [LARGE SCALE GENOMIC DNA]</scope>
</reference>
<dbReference type="InParanoid" id="A0A4W3JJ35"/>
<dbReference type="PROSITE" id="PS50835">
    <property type="entry name" value="IG_LIKE"/>
    <property type="match status" value="1"/>
</dbReference>